<organism evidence="2 3">
    <name type="scientific">Paralcaligenes ureilyticus</name>
    <dbReference type="NCBI Taxonomy" id="627131"/>
    <lineage>
        <taxon>Bacteria</taxon>
        <taxon>Pseudomonadati</taxon>
        <taxon>Pseudomonadota</taxon>
        <taxon>Betaproteobacteria</taxon>
        <taxon>Burkholderiales</taxon>
        <taxon>Alcaligenaceae</taxon>
        <taxon>Paralcaligenes</taxon>
    </lineage>
</organism>
<keyword evidence="3" id="KW-1185">Reference proteome</keyword>
<dbReference type="InterPro" id="IPR036388">
    <property type="entry name" value="WH-like_DNA-bd_sf"/>
</dbReference>
<keyword evidence="1" id="KW-0472">Membrane</keyword>
<proteinExistence type="predicted"/>
<reference evidence="2 3" key="1">
    <citation type="submission" date="2019-03" db="EMBL/GenBank/DDBJ databases">
        <title>Genomic Encyclopedia of Type Strains, Phase IV (KMG-IV): sequencing the most valuable type-strain genomes for metagenomic binning, comparative biology and taxonomic classification.</title>
        <authorList>
            <person name="Goeker M."/>
        </authorList>
    </citation>
    <scope>NUCLEOTIDE SEQUENCE [LARGE SCALE GENOMIC DNA]</scope>
    <source>
        <strain evidence="2 3">DSM 24591</strain>
    </source>
</reference>
<dbReference type="GO" id="GO:0003677">
    <property type="term" value="F:DNA binding"/>
    <property type="evidence" value="ECO:0007669"/>
    <property type="project" value="InterPro"/>
</dbReference>
<dbReference type="Gene3D" id="1.10.10.10">
    <property type="entry name" value="Winged helix-like DNA-binding domain superfamily/Winged helix DNA-binding domain"/>
    <property type="match status" value="1"/>
</dbReference>
<evidence type="ECO:0000313" key="3">
    <source>
        <dbReference type="Proteomes" id="UP000295525"/>
    </source>
</evidence>
<dbReference type="InterPro" id="IPR016032">
    <property type="entry name" value="Sig_transdc_resp-reg_C-effctor"/>
</dbReference>
<feature type="transmembrane region" description="Helical" evidence="1">
    <location>
        <begin position="6"/>
        <end position="24"/>
    </location>
</feature>
<keyword evidence="1" id="KW-1133">Transmembrane helix</keyword>
<accession>A0A4R3LME5</accession>
<protein>
    <submittedName>
        <fullName evidence="2">Uncharacterized protein</fullName>
    </submittedName>
</protein>
<sequence length="150" mass="16763">MIEWFYSITLVIILITNVIIRCKLVQICFWIDYALVCKWPVRFCLAAWALVDQGWVLSGPDGSRVDLTTGERAFLQTLFLTPDLRARRADLMDAIDISYAAAVGAGKGTRLGLLVSRMRRKFQARGVVLPLRAVHGFGYMFAGKIRPAAA</sequence>
<evidence type="ECO:0000313" key="2">
    <source>
        <dbReference type="EMBL" id="TCT01482.1"/>
    </source>
</evidence>
<comment type="caution">
    <text evidence="2">The sequence shown here is derived from an EMBL/GenBank/DDBJ whole genome shotgun (WGS) entry which is preliminary data.</text>
</comment>
<dbReference type="Proteomes" id="UP000295525">
    <property type="component" value="Unassembled WGS sequence"/>
</dbReference>
<dbReference type="EMBL" id="SMAJ01000024">
    <property type="protein sequence ID" value="TCT01482.1"/>
    <property type="molecule type" value="Genomic_DNA"/>
</dbReference>
<name>A0A4R3LME5_9BURK</name>
<keyword evidence="1" id="KW-0812">Transmembrane</keyword>
<gene>
    <name evidence="2" type="ORF">EDC26_12417</name>
</gene>
<dbReference type="SUPFAM" id="SSF46894">
    <property type="entry name" value="C-terminal effector domain of the bipartite response regulators"/>
    <property type="match status" value="1"/>
</dbReference>
<dbReference type="GO" id="GO:0006355">
    <property type="term" value="P:regulation of DNA-templated transcription"/>
    <property type="evidence" value="ECO:0007669"/>
    <property type="project" value="InterPro"/>
</dbReference>
<evidence type="ECO:0000256" key="1">
    <source>
        <dbReference type="SAM" id="Phobius"/>
    </source>
</evidence>
<dbReference type="AlphaFoldDB" id="A0A4R3LME5"/>